<keyword evidence="1" id="KW-0677">Repeat</keyword>
<accession>K3WFY9</accession>
<dbReference type="GO" id="GO:0060271">
    <property type="term" value="P:cilium assembly"/>
    <property type="evidence" value="ECO:0007669"/>
    <property type="project" value="TreeGrafter"/>
</dbReference>
<reference evidence="6" key="3">
    <citation type="submission" date="2015-02" db="UniProtKB">
        <authorList>
            <consortium name="EnsemblProtists"/>
        </authorList>
    </citation>
    <scope>IDENTIFICATION</scope>
    <source>
        <strain evidence="6">DAOM BR144</strain>
    </source>
</reference>
<dbReference type="SMART" id="SM00028">
    <property type="entry name" value="TPR"/>
    <property type="match status" value="5"/>
</dbReference>
<comment type="similarity">
    <text evidence="3">Belongs to the BBS4 family.</text>
</comment>
<protein>
    <submittedName>
        <fullName evidence="6">Uncharacterized protein</fullName>
    </submittedName>
</protein>
<dbReference type="EMBL" id="GL376638">
    <property type="status" value="NOT_ANNOTATED_CDS"/>
    <property type="molecule type" value="Genomic_DNA"/>
</dbReference>
<dbReference type="Pfam" id="PF13432">
    <property type="entry name" value="TPR_16"/>
    <property type="match status" value="2"/>
</dbReference>
<evidence type="ECO:0000256" key="2">
    <source>
        <dbReference type="ARBA" id="ARBA00022803"/>
    </source>
</evidence>
<proteinExistence type="inferred from homology"/>
<feature type="compositionally biased region" description="Low complexity" evidence="5">
    <location>
        <begin position="28"/>
        <end position="44"/>
    </location>
</feature>
<feature type="repeat" description="TPR" evidence="4">
    <location>
        <begin position="148"/>
        <end position="181"/>
    </location>
</feature>
<dbReference type="Gene3D" id="1.25.40.10">
    <property type="entry name" value="Tetratricopeptide repeat domain"/>
    <property type="match status" value="2"/>
</dbReference>
<reference evidence="7" key="2">
    <citation type="submission" date="2010-04" db="EMBL/GenBank/DDBJ databases">
        <authorList>
            <person name="Buell R."/>
            <person name="Hamilton J."/>
            <person name="Hostetler J."/>
        </authorList>
    </citation>
    <scope>NUCLEOTIDE SEQUENCE [LARGE SCALE GENOMIC DNA]</scope>
    <source>
        <strain evidence="7">DAOM:BR144</strain>
    </source>
</reference>
<evidence type="ECO:0000313" key="6">
    <source>
        <dbReference type="EnsemblProtists" id="PYU1_T003880"/>
    </source>
</evidence>
<feature type="compositionally biased region" description="Acidic residues" evidence="5">
    <location>
        <begin position="57"/>
        <end position="69"/>
    </location>
</feature>
<feature type="repeat" description="TPR" evidence="4">
    <location>
        <begin position="80"/>
        <end position="113"/>
    </location>
</feature>
<dbReference type="PANTHER" id="PTHR44186">
    <property type="match status" value="1"/>
</dbReference>
<dbReference type="STRING" id="431595.K3WFY9"/>
<organism evidence="6 7">
    <name type="scientific">Globisporangium ultimum (strain ATCC 200006 / CBS 805.95 / DAOM BR144)</name>
    <name type="common">Pythium ultimum</name>
    <dbReference type="NCBI Taxonomy" id="431595"/>
    <lineage>
        <taxon>Eukaryota</taxon>
        <taxon>Sar</taxon>
        <taxon>Stramenopiles</taxon>
        <taxon>Oomycota</taxon>
        <taxon>Peronosporomycetes</taxon>
        <taxon>Pythiales</taxon>
        <taxon>Pythiaceae</taxon>
        <taxon>Globisporangium</taxon>
    </lineage>
</organism>
<dbReference type="eggNOG" id="KOG4626">
    <property type="taxonomic scope" value="Eukaryota"/>
</dbReference>
<sequence length="348" mass="38414">MGKNGKQQLKRKRPAAAAAQQNEYLKGKAQQKALSSKQQQQQQQKQKKQKRQAVAQSDDDDDDAGNDDNSELREIDELDFDDAFAAGLAFEQLESYEGALASFQAAVKFRPDHLQALSHLADVYAAAEQPQKAIKKYLQASKLADADASIWFRLGLTYMSLEQHDAATESFQRSLTMSVEALDAAIDEDDQEEQQDLMKAYSVTLAALANCCGEQGDLDGAIQVYRDAVAKFSSNGNLHYNLATMLMAKGDSVAEAIQSLERAIECSPDTIEFYEDLIEYLEHNKQTSKVSPLQTKLDKLRAEAAAAAATAKESSEEESEDDEEQSEKEDGESGEEEQDEENAESDEA</sequence>
<dbReference type="VEuPathDB" id="FungiDB:PYU1_G003870"/>
<feature type="region of interest" description="Disordered" evidence="5">
    <location>
        <begin position="301"/>
        <end position="348"/>
    </location>
</feature>
<dbReference type="HOGENOM" id="CLU_050952_0_0_1"/>
<dbReference type="GO" id="GO:0036064">
    <property type="term" value="C:ciliary basal body"/>
    <property type="evidence" value="ECO:0007669"/>
    <property type="project" value="TreeGrafter"/>
</dbReference>
<evidence type="ECO:0000256" key="1">
    <source>
        <dbReference type="ARBA" id="ARBA00022737"/>
    </source>
</evidence>
<dbReference type="InterPro" id="IPR019734">
    <property type="entry name" value="TPR_rpt"/>
</dbReference>
<dbReference type="SUPFAM" id="SSF48452">
    <property type="entry name" value="TPR-like"/>
    <property type="match status" value="1"/>
</dbReference>
<dbReference type="OMA" id="TNAPTWF"/>
<dbReference type="InterPro" id="IPR011990">
    <property type="entry name" value="TPR-like_helical_dom_sf"/>
</dbReference>
<feature type="region of interest" description="Disordered" evidence="5">
    <location>
        <begin position="1"/>
        <end position="76"/>
    </location>
</feature>
<dbReference type="AlphaFoldDB" id="K3WFY9"/>
<feature type="compositionally biased region" description="Low complexity" evidence="5">
    <location>
        <begin position="303"/>
        <end position="312"/>
    </location>
</feature>
<dbReference type="InParanoid" id="K3WFY9"/>
<evidence type="ECO:0000313" key="7">
    <source>
        <dbReference type="Proteomes" id="UP000019132"/>
    </source>
</evidence>
<name>K3WFY9_GLOUD</name>
<evidence type="ECO:0000256" key="4">
    <source>
        <dbReference type="PROSITE-ProRule" id="PRU00339"/>
    </source>
</evidence>
<evidence type="ECO:0000256" key="3">
    <source>
        <dbReference type="ARBA" id="ARBA00023778"/>
    </source>
</evidence>
<dbReference type="PROSITE" id="PS50005">
    <property type="entry name" value="TPR"/>
    <property type="match status" value="2"/>
</dbReference>
<keyword evidence="7" id="KW-1185">Reference proteome</keyword>
<dbReference type="Pfam" id="PF13181">
    <property type="entry name" value="TPR_8"/>
    <property type="match status" value="1"/>
</dbReference>
<dbReference type="Proteomes" id="UP000019132">
    <property type="component" value="Unassembled WGS sequence"/>
</dbReference>
<keyword evidence="2 4" id="KW-0802">TPR repeat</keyword>
<dbReference type="GO" id="GO:0061512">
    <property type="term" value="P:protein localization to cilium"/>
    <property type="evidence" value="ECO:0007669"/>
    <property type="project" value="TreeGrafter"/>
</dbReference>
<dbReference type="EnsemblProtists" id="PYU1_T003880">
    <property type="protein sequence ID" value="PYU1_T003880"/>
    <property type="gene ID" value="PYU1_G003870"/>
</dbReference>
<evidence type="ECO:0000256" key="5">
    <source>
        <dbReference type="SAM" id="MobiDB-lite"/>
    </source>
</evidence>
<feature type="compositionally biased region" description="Acidic residues" evidence="5">
    <location>
        <begin position="315"/>
        <end position="348"/>
    </location>
</feature>
<reference evidence="7" key="1">
    <citation type="journal article" date="2010" name="Genome Biol.">
        <title>Genome sequence of the necrotrophic plant pathogen Pythium ultimum reveals original pathogenicity mechanisms and effector repertoire.</title>
        <authorList>
            <person name="Levesque C.A."/>
            <person name="Brouwer H."/>
            <person name="Cano L."/>
            <person name="Hamilton J.P."/>
            <person name="Holt C."/>
            <person name="Huitema E."/>
            <person name="Raffaele S."/>
            <person name="Robideau G.P."/>
            <person name="Thines M."/>
            <person name="Win J."/>
            <person name="Zerillo M.M."/>
            <person name="Beakes G.W."/>
            <person name="Boore J.L."/>
            <person name="Busam D."/>
            <person name="Dumas B."/>
            <person name="Ferriera S."/>
            <person name="Fuerstenberg S.I."/>
            <person name="Gachon C.M."/>
            <person name="Gaulin E."/>
            <person name="Govers F."/>
            <person name="Grenville-Briggs L."/>
            <person name="Horner N."/>
            <person name="Hostetler J."/>
            <person name="Jiang R.H."/>
            <person name="Johnson J."/>
            <person name="Krajaejun T."/>
            <person name="Lin H."/>
            <person name="Meijer H.J."/>
            <person name="Moore B."/>
            <person name="Morris P."/>
            <person name="Phuntmart V."/>
            <person name="Puiu D."/>
            <person name="Shetty J."/>
            <person name="Stajich J.E."/>
            <person name="Tripathy S."/>
            <person name="Wawra S."/>
            <person name="van West P."/>
            <person name="Whitty B.R."/>
            <person name="Coutinho P.M."/>
            <person name="Henrissat B."/>
            <person name="Martin F."/>
            <person name="Thomas P.D."/>
            <person name="Tyler B.M."/>
            <person name="De Vries R.P."/>
            <person name="Kamoun S."/>
            <person name="Yandell M."/>
            <person name="Tisserat N."/>
            <person name="Buell C.R."/>
        </authorList>
    </citation>
    <scope>NUCLEOTIDE SEQUENCE</scope>
    <source>
        <strain evidence="7">DAOM:BR144</strain>
    </source>
</reference>
<dbReference type="PANTHER" id="PTHR44186:SF1">
    <property type="entry name" value="BARDET-BIEDL SYNDROME 4 PROTEIN"/>
    <property type="match status" value="1"/>
</dbReference>